<dbReference type="PANTHER" id="PTHR24206">
    <property type="entry name" value="OS06G0237300 PROTEIN"/>
    <property type="match status" value="1"/>
</dbReference>
<dbReference type="InterPro" id="IPR001781">
    <property type="entry name" value="Znf_LIM"/>
</dbReference>
<dbReference type="AlphaFoldDB" id="B3SAW7"/>
<dbReference type="OMA" id="ELCASCN"/>
<dbReference type="PROSITE" id="PS50023">
    <property type="entry name" value="LIM_DOMAIN_2"/>
    <property type="match status" value="1"/>
</dbReference>
<dbReference type="Pfam" id="PF00412">
    <property type="entry name" value="LIM"/>
    <property type="match status" value="1"/>
</dbReference>
<dbReference type="RefSeq" id="XP_002117387.1">
    <property type="nucleotide sequence ID" value="XM_002117351.1"/>
</dbReference>
<sequence>QNQTCKLCGKVAYFMERLEADGKCYHKTCFRCTECKKTLSAGNFAGLRGVLYCKPHFKQLFKLRGNYDDSFQQK</sequence>
<dbReference type="FunFam" id="2.10.110.10:FF:000002">
    <property type="entry name" value="LIM domain and actin-binding 1"/>
    <property type="match status" value="1"/>
</dbReference>
<dbReference type="PhylomeDB" id="B3SAW7"/>
<dbReference type="STRING" id="10228.B3SAW7"/>
<dbReference type="CTD" id="6758550"/>
<name>B3SAW7_TRIAD</name>
<dbReference type="SUPFAM" id="SSF57716">
    <property type="entry name" value="Glucocorticoid receptor-like (DNA-binding domain)"/>
    <property type="match status" value="2"/>
</dbReference>
<gene>
    <name evidence="6" type="ORF">TRIADDRAFT_9099</name>
</gene>
<evidence type="ECO:0000259" key="5">
    <source>
        <dbReference type="PROSITE" id="PS50023"/>
    </source>
</evidence>
<keyword evidence="7" id="KW-1185">Reference proteome</keyword>
<keyword evidence="1 4" id="KW-0479">Metal-binding</keyword>
<dbReference type="EMBL" id="DS985262">
    <property type="protein sequence ID" value="EDV20226.1"/>
    <property type="molecule type" value="Genomic_DNA"/>
</dbReference>
<dbReference type="PROSITE" id="PS00478">
    <property type="entry name" value="LIM_DOMAIN_1"/>
    <property type="match status" value="1"/>
</dbReference>
<feature type="non-terminal residue" evidence="6">
    <location>
        <position position="74"/>
    </location>
</feature>
<feature type="non-terminal residue" evidence="6">
    <location>
        <position position="1"/>
    </location>
</feature>
<dbReference type="GeneID" id="6758550"/>
<evidence type="ECO:0000256" key="3">
    <source>
        <dbReference type="ARBA" id="ARBA00023038"/>
    </source>
</evidence>
<keyword evidence="3 4" id="KW-0440">LIM domain</keyword>
<dbReference type="Proteomes" id="UP000009022">
    <property type="component" value="Unassembled WGS sequence"/>
</dbReference>
<evidence type="ECO:0000313" key="6">
    <source>
        <dbReference type="EMBL" id="EDV20226.1"/>
    </source>
</evidence>
<evidence type="ECO:0000256" key="2">
    <source>
        <dbReference type="ARBA" id="ARBA00022833"/>
    </source>
</evidence>
<dbReference type="GO" id="GO:0046872">
    <property type="term" value="F:metal ion binding"/>
    <property type="evidence" value="ECO:0007669"/>
    <property type="project" value="UniProtKB-KW"/>
</dbReference>
<dbReference type="Gene3D" id="2.10.110.10">
    <property type="entry name" value="Cysteine Rich Protein"/>
    <property type="match status" value="1"/>
</dbReference>
<evidence type="ECO:0000313" key="7">
    <source>
        <dbReference type="Proteomes" id="UP000009022"/>
    </source>
</evidence>
<accession>B3SAW7</accession>
<dbReference type="HOGENOM" id="CLU_026811_3_1_1"/>
<feature type="domain" description="LIM zinc-binding" evidence="5">
    <location>
        <begin position="3"/>
        <end position="63"/>
    </location>
</feature>
<proteinExistence type="predicted"/>
<dbReference type="KEGG" id="tad:TRIADDRAFT_9099"/>
<dbReference type="eggNOG" id="KOG1700">
    <property type="taxonomic scope" value="Eukaryota"/>
</dbReference>
<protein>
    <recommendedName>
        <fullName evidence="5">LIM zinc-binding domain-containing protein</fullName>
    </recommendedName>
</protein>
<dbReference type="SMART" id="SM00132">
    <property type="entry name" value="LIM"/>
    <property type="match status" value="1"/>
</dbReference>
<dbReference type="OrthoDB" id="6129702at2759"/>
<evidence type="ECO:0000256" key="4">
    <source>
        <dbReference type="PROSITE-ProRule" id="PRU00125"/>
    </source>
</evidence>
<dbReference type="InParanoid" id="B3SAW7"/>
<dbReference type="FunCoup" id="B3SAW7">
    <property type="interactions" value="147"/>
</dbReference>
<keyword evidence="2 4" id="KW-0862">Zinc</keyword>
<organism evidence="6 7">
    <name type="scientific">Trichoplax adhaerens</name>
    <name type="common">Trichoplax reptans</name>
    <dbReference type="NCBI Taxonomy" id="10228"/>
    <lineage>
        <taxon>Eukaryota</taxon>
        <taxon>Metazoa</taxon>
        <taxon>Placozoa</taxon>
        <taxon>Uniplacotomia</taxon>
        <taxon>Trichoplacea</taxon>
        <taxon>Trichoplacidae</taxon>
        <taxon>Trichoplax</taxon>
    </lineage>
</organism>
<evidence type="ECO:0000256" key="1">
    <source>
        <dbReference type="ARBA" id="ARBA00022723"/>
    </source>
</evidence>
<reference evidence="6 7" key="1">
    <citation type="journal article" date="2008" name="Nature">
        <title>The Trichoplax genome and the nature of placozoans.</title>
        <authorList>
            <person name="Srivastava M."/>
            <person name="Begovic E."/>
            <person name="Chapman J."/>
            <person name="Putnam N.H."/>
            <person name="Hellsten U."/>
            <person name="Kawashima T."/>
            <person name="Kuo A."/>
            <person name="Mitros T."/>
            <person name="Salamov A."/>
            <person name="Carpenter M.L."/>
            <person name="Signorovitch A.Y."/>
            <person name="Moreno M.A."/>
            <person name="Kamm K."/>
            <person name="Grimwood J."/>
            <person name="Schmutz J."/>
            <person name="Shapiro H."/>
            <person name="Grigoriev I.V."/>
            <person name="Buss L.W."/>
            <person name="Schierwater B."/>
            <person name="Dellaporta S.L."/>
            <person name="Rokhsar D.S."/>
        </authorList>
    </citation>
    <scope>NUCLEOTIDE SEQUENCE [LARGE SCALE GENOMIC DNA]</scope>
    <source>
        <strain evidence="6 7">Grell-BS-1999</strain>
    </source>
</reference>